<reference evidence="1 2" key="1">
    <citation type="submission" date="2015-06" db="EMBL/GenBank/DDBJ databases">
        <title>Draft genome of the ant-associated black yeast Phialophora attae CBS 131958.</title>
        <authorList>
            <person name="Moreno L.F."/>
            <person name="Stielow B.J."/>
            <person name="de Hoog S."/>
            <person name="Vicente V.A."/>
            <person name="Weiss V.A."/>
            <person name="de Vries M."/>
            <person name="Cruz L.M."/>
            <person name="Souza E.M."/>
        </authorList>
    </citation>
    <scope>NUCLEOTIDE SEQUENCE [LARGE SCALE GENOMIC DNA]</scope>
    <source>
        <strain evidence="1 2">CBS 131958</strain>
    </source>
</reference>
<comment type="caution">
    <text evidence="1">The sequence shown here is derived from an EMBL/GenBank/DDBJ whole genome shotgun (WGS) entry which is preliminary data.</text>
</comment>
<keyword evidence="2" id="KW-1185">Reference proteome</keyword>
<evidence type="ECO:0000313" key="2">
    <source>
        <dbReference type="Proteomes" id="UP000038010"/>
    </source>
</evidence>
<evidence type="ECO:0000313" key="1">
    <source>
        <dbReference type="EMBL" id="KPI44900.1"/>
    </source>
</evidence>
<dbReference type="Proteomes" id="UP000038010">
    <property type="component" value="Unassembled WGS sequence"/>
</dbReference>
<gene>
    <name evidence="1" type="ORF">AB675_2555</name>
</gene>
<proteinExistence type="predicted"/>
<dbReference type="VEuPathDB" id="FungiDB:AB675_2555"/>
<protein>
    <submittedName>
        <fullName evidence="1">Uncharacterized protein</fullName>
    </submittedName>
</protein>
<dbReference type="AlphaFoldDB" id="A0A0N1HWZ0"/>
<dbReference type="EMBL" id="LFJN01000002">
    <property type="protein sequence ID" value="KPI44900.1"/>
    <property type="molecule type" value="Genomic_DNA"/>
</dbReference>
<dbReference type="RefSeq" id="XP_018004863.1">
    <property type="nucleotide sequence ID" value="XM_018142535.1"/>
</dbReference>
<name>A0A0N1HWZ0_9EURO</name>
<organism evidence="1 2">
    <name type="scientific">Cyphellophora attinorum</name>
    <dbReference type="NCBI Taxonomy" id="1664694"/>
    <lineage>
        <taxon>Eukaryota</taxon>
        <taxon>Fungi</taxon>
        <taxon>Dikarya</taxon>
        <taxon>Ascomycota</taxon>
        <taxon>Pezizomycotina</taxon>
        <taxon>Eurotiomycetes</taxon>
        <taxon>Chaetothyriomycetidae</taxon>
        <taxon>Chaetothyriales</taxon>
        <taxon>Cyphellophoraceae</taxon>
        <taxon>Cyphellophora</taxon>
    </lineage>
</organism>
<dbReference type="GeneID" id="28734415"/>
<sequence length="177" mass="19154">MTQSQTLNEKTSASTLVQPPTTGITFIDEKHTTTSNVASTPMDGACTHANNASSSAYPNLTHLLQTPTARTIIQSTITHLQRILDEDACTACAVESGVKSATEGVLEAKRAKKENGKKSWGWWSAAPTEEDGAKGGKMAEWQREGWDKARVKAAGKEMKGLVRGVREEVKREVQLKA</sequence>
<accession>A0A0N1HWZ0</accession>